<dbReference type="InterPro" id="IPR052918">
    <property type="entry name" value="Motility_Chemotaxis_Reg"/>
</dbReference>
<keyword evidence="1" id="KW-0732">Signal</keyword>
<comment type="caution">
    <text evidence="3">The sequence shown here is derived from an EMBL/GenBank/DDBJ whole genome shotgun (WGS) entry which is preliminary data.</text>
</comment>
<dbReference type="Pfam" id="PF18911">
    <property type="entry name" value="PKD_4"/>
    <property type="match status" value="1"/>
</dbReference>
<dbReference type="EMBL" id="BAABDJ010000036">
    <property type="protein sequence ID" value="GAA4015987.1"/>
    <property type="molecule type" value="Genomic_DNA"/>
</dbReference>
<dbReference type="RefSeq" id="WP_345074344.1">
    <property type="nucleotide sequence ID" value="NZ_BAABDJ010000036.1"/>
</dbReference>
<protein>
    <recommendedName>
        <fullName evidence="2">PKD domain-containing protein</fullName>
    </recommendedName>
</protein>
<sequence length="952" mass="101060">MKLLFTLSLLLGTTLLAAATPGPGFDFVPNQRQWPAPVRFSTLIPGGRLFFENSRFTYSIVAGNPEQPATPSQPVQGHAFRMQLVGARPAPAITGEGKRQSYHNYFLGNDPQHWAAKVPTFGQLRYRQIYAGIDMVWHTQSEQLEYDFEVAPGADPKAIRMRYEGLDKLTLYNGQLQLHTSVGVQTEQAPVAYQLGPDGQRELVACRFRQWGPQEVGFEVTGSYDRKRPLILDPALIFCTYSGSSGGLSANCAASDGNGNVYSAGLVLGTPFPTTMGAFQRTGQTGNMGISKYSPNGSAMLYSTFLGGNSSSGGYSEYPLKLVVNSAGEIFMLGITSSTNFPVTTNAYQGGLRGSQNMCLTRFTADGAALIGSTYLGGSSREGGDLSSIPAALTFDGSGNVIVGGTTSSRDFPVLNALQSTSPGGGGFSTDGFVTKLNPTLSALVWSTYLGGNGNDQVHDIRVAGNGSLFVCGQTESFNFPTSATALNRFSLGGIDGFITNLSSTGNTLLASTYLGTSGTESARFLDFDSQGRVCVAGESTGSYPVTTGTLSSSGSAGTQSAFVHCLNAQLSTTAFSTRFATGFPNNFGSSISGVTAFALTDCDQLMFSAYATPNQTLPTSADAFSKTFRSVYLCSLNPGAQSLSYGSFFGSSQAFSTHLHAAAASQITRSGILTHIECTTASDYPTSPGVIAPTKQGFSNDGAIFKFSVNGALVPDFNASVAPVVAACAPYTVRFNNTSVGAKSYRWLFGDGAADTARAPQHLYQRAGTYQVQLIINRPSAACGPTADTARTTVTVRPVPADIERTLLLDCNADLTLDAGVDAPAYEWSTGEKTRTIPRINRPGKYTVRILDPASCPYQISFEVVRDLQKVQLPNIITPDGDKLNETFVFPSAVAGSSLKVFTRWGSLVYQNAAYANDWRGEGLPNGIYFYEVGSLSVCVGVLKGWLEIAR</sequence>
<gene>
    <name evidence="3" type="ORF">GCM10022408_31770</name>
</gene>
<feature type="signal peptide" evidence="1">
    <location>
        <begin position="1"/>
        <end position="18"/>
    </location>
</feature>
<dbReference type="PANTHER" id="PTHR35580:SF1">
    <property type="entry name" value="PHYTASE-LIKE DOMAIN-CONTAINING PROTEIN"/>
    <property type="match status" value="1"/>
</dbReference>
<organism evidence="3 4">
    <name type="scientific">Hymenobacter fastidiosus</name>
    <dbReference type="NCBI Taxonomy" id="486264"/>
    <lineage>
        <taxon>Bacteria</taxon>
        <taxon>Pseudomonadati</taxon>
        <taxon>Bacteroidota</taxon>
        <taxon>Cytophagia</taxon>
        <taxon>Cytophagales</taxon>
        <taxon>Hymenobacteraceae</taxon>
        <taxon>Hymenobacter</taxon>
    </lineage>
</organism>
<dbReference type="InterPro" id="IPR000601">
    <property type="entry name" value="PKD_dom"/>
</dbReference>
<dbReference type="SMART" id="SM00089">
    <property type="entry name" value="PKD"/>
    <property type="match status" value="1"/>
</dbReference>
<dbReference type="InterPro" id="IPR013783">
    <property type="entry name" value="Ig-like_fold"/>
</dbReference>
<dbReference type="CDD" id="cd00146">
    <property type="entry name" value="PKD"/>
    <property type="match status" value="1"/>
</dbReference>
<dbReference type="PANTHER" id="PTHR35580">
    <property type="entry name" value="CELL SURFACE GLYCOPROTEIN (S-LAYER PROTEIN)-LIKE PROTEIN"/>
    <property type="match status" value="1"/>
</dbReference>
<dbReference type="Proteomes" id="UP001500567">
    <property type="component" value="Unassembled WGS sequence"/>
</dbReference>
<dbReference type="Gene3D" id="2.60.40.10">
    <property type="entry name" value="Immunoglobulins"/>
    <property type="match status" value="1"/>
</dbReference>
<dbReference type="InterPro" id="IPR022409">
    <property type="entry name" value="PKD/Chitinase_dom"/>
</dbReference>
<proteinExistence type="predicted"/>
<accession>A0ABP7SSW2</accession>
<evidence type="ECO:0000313" key="3">
    <source>
        <dbReference type="EMBL" id="GAA4015987.1"/>
    </source>
</evidence>
<keyword evidence="4" id="KW-1185">Reference proteome</keyword>
<evidence type="ECO:0000259" key="2">
    <source>
        <dbReference type="PROSITE" id="PS50093"/>
    </source>
</evidence>
<feature type="domain" description="PKD" evidence="2">
    <location>
        <begin position="745"/>
        <end position="778"/>
    </location>
</feature>
<dbReference type="InterPro" id="IPR057708">
    <property type="entry name" value="DUF7948"/>
</dbReference>
<reference evidence="4" key="1">
    <citation type="journal article" date="2019" name="Int. J. Syst. Evol. Microbiol.">
        <title>The Global Catalogue of Microorganisms (GCM) 10K type strain sequencing project: providing services to taxonomists for standard genome sequencing and annotation.</title>
        <authorList>
            <consortium name="The Broad Institute Genomics Platform"/>
            <consortium name="The Broad Institute Genome Sequencing Center for Infectious Disease"/>
            <person name="Wu L."/>
            <person name="Ma J."/>
        </authorList>
    </citation>
    <scope>NUCLEOTIDE SEQUENCE [LARGE SCALE GENOMIC DNA]</scope>
    <source>
        <strain evidence="4">JCM 17224</strain>
    </source>
</reference>
<dbReference type="InterPro" id="IPR035986">
    <property type="entry name" value="PKD_dom_sf"/>
</dbReference>
<dbReference type="Pfam" id="PF13585">
    <property type="entry name" value="CHU_C"/>
    <property type="match status" value="1"/>
</dbReference>
<dbReference type="Pfam" id="PF25778">
    <property type="entry name" value="DUF7948"/>
    <property type="match status" value="1"/>
</dbReference>
<evidence type="ECO:0000256" key="1">
    <source>
        <dbReference type="SAM" id="SignalP"/>
    </source>
</evidence>
<dbReference type="SUPFAM" id="SSF49299">
    <property type="entry name" value="PKD domain"/>
    <property type="match status" value="1"/>
</dbReference>
<evidence type="ECO:0000313" key="4">
    <source>
        <dbReference type="Proteomes" id="UP001500567"/>
    </source>
</evidence>
<feature type="chain" id="PRO_5046418587" description="PKD domain-containing protein" evidence="1">
    <location>
        <begin position="19"/>
        <end position="952"/>
    </location>
</feature>
<dbReference type="PROSITE" id="PS50093">
    <property type="entry name" value="PKD"/>
    <property type="match status" value="1"/>
</dbReference>
<name>A0ABP7SSW2_9BACT</name>